<proteinExistence type="predicted"/>
<accession>A0A6C0ISA4</accession>
<evidence type="ECO:0000256" key="1">
    <source>
        <dbReference type="SAM" id="MobiDB-lite"/>
    </source>
</evidence>
<feature type="compositionally biased region" description="Polar residues" evidence="1">
    <location>
        <begin position="124"/>
        <end position="134"/>
    </location>
</feature>
<dbReference type="AlphaFoldDB" id="A0A6C0ISA4"/>
<sequence length="134" mass="15665">MLLEFVLIPYNTKCEDYAKTLINILNKCKNVSITIDTKYELSVTNRQNKHKTSDKNFILIDEICIINNEIIVKYSDKGSRAKRYDKDDFIELLESFNTTSEKEVDSDEECKDERDNKNDDTYNDNENNSGCLIM</sequence>
<protein>
    <submittedName>
        <fullName evidence="2">Uncharacterized protein</fullName>
    </submittedName>
</protein>
<feature type="compositionally biased region" description="Basic and acidic residues" evidence="1">
    <location>
        <begin position="111"/>
        <end position="120"/>
    </location>
</feature>
<name>A0A6C0ISA4_9ZZZZ</name>
<organism evidence="2">
    <name type="scientific">viral metagenome</name>
    <dbReference type="NCBI Taxonomy" id="1070528"/>
    <lineage>
        <taxon>unclassified sequences</taxon>
        <taxon>metagenomes</taxon>
        <taxon>organismal metagenomes</taxon>
    </lineage>
</organism>
<evidence type="ECO:0000313" key="2">
    <source>
        <dbReference type="EMBL" id="QHT96088.1"/>
    </source>
</evidence>
<dbReference type="EMBL" id="MN740251">
    <property type="protein sequence ID" value="QHT96088.1"/>
    <property type="molecule type" value="Genomic_DNA"/>
</dbReference>
<reference evidence="2" key="1">
    <citation type="journal article" date="2020" name="Nature">
        <title>Giant virus diversity and host interactions through global metagenomics.</title>
        <authorList>
            <person name="Schulz F."/>
            <person name="Roux S."/>
            <person name="Paez-Espino D."/>
            <person name="Jungbluth S."/>
            <person name="Walsh D.A."/>
            <person name="Denef V.J."/>
            <person name="McMahon K.D."/>
            <person name="Konstantinidis K.T."/>
            <person name="Eloe-Fadrosh E.A."/>
            <person name="Kyrpides N.C."/>
            <person name="Woyke T."/>
        </authorList>
    </citation>
    <scope>NUCLEOTIDE SEQUENCE</scope>
    <source>
        <strain evidence="2">GVMAG-M-3300024301-20</strain>
    </source>
</reference>
<feature type="region of interest" description="Disordered" evidence="1">
    <location>
        <begin position="99"/>
        <end position="134"/>
    </location>
</feature>